<dbReference type="InterPro" id="IPR038299">
    <property type="entry name" value="DAO_C_sf"/>
</dbReference>
<dbReference type="GO" id="GO:0046168">
    <property type="term" value="P:glycerol-3-phosphate catabolic process"/>
    <property type="evidence" value="ECO:0007669"/>
    <property type="project" value="TreeGrafter"/>
</dbReference>
<name>A0A1H2KVX8_9ACTN</name>
<evidence type="ECO:0000256" key="2">
    <source>
        <dbReference type="ARBA" id="ARBA00007330"/>
    </source>
</evidence>
<dbReference type="PANTHER" id="PTHR11985:SF35">
    <property type="entry name" value="ANAEROBIC GLYCEROL-3-PHOSPHATE DEHYDROGENASE SUBUNIT A"/>
    <property type="match status" value="1"/>
</dbReference>
<feature type="domain" description="Alpha-glycerophosphate oxidase C-terminal" evidence="9">
    <location>
        <begin position="428"/>
        <end position="509"/>
    </location>
</feature>
<keyword evidence="6 7" id="KW-0560">Oxidoreductase</keyword>
<evidence type="ECO:0000256" key="3">
    <source>
        <dbReference type="ARBA" id="ARBA00022630"/>
    </source>
</evidence>
<dbReference type="SUPFAM" id="SSF51905">
    <property type="entry name" value="FAD/NAD(P)-binding domain"/>
    <property type="match status" value="1"/>
</dbReference>
<dbReference type="Pfam" id="PF01266">
    <property type="entry name" value="DAO"/>
    <property type="match status" value="1"/>
</dbReference>
<dbReference type="GO" id="GO:0006071">
    <property type="term" value="P:glycerol metabolic process"/>
    <property type="evidence" value="ECO:0007669"/>
    <property type="project" value="UniProtKB-KW"/>
</dbReference>
<dbReference type="GO" id="GO:0009331">
    <property type="term" value="C:glycerol-3-phosphate dehydrogenase (FAD) complex"/>
    <property type="evidence" value="ECO:0007669"/>
    <property type="project" value="UniProtKB-UniRule"/>
</dbReference>
<dbReference type="InterPro" id="IPR036188">
    <property type="entry name" value="FAD/NAD-bd_sf"/>
</dbReference>
<dbReference type="Proteomes" id="UP000183180">
    <property type="component" value="Unassembled WGS sequence"/>
</dbReference>
<evidence type="ECO:0000256" key="4">
    <source>
        <dbReference type="ARBA" id="ARBA00022798"/>
    </source>
</evidence>
<gene>
    <name evidence="10" type="ORF">SAMN04488548_1343791</name>
</gene>
<dbReference type="EC" id="1.1.5.3" evidence="7"/>
<dbReference type="PRINTS" id="PR01001">
    <property type="entry name" value="FADG3PDH"/>
</dbReference>
<comment type="cofactor">
    <cofactor evidence="1 7">
        <name>FAD</name>
        <dbReference type="ChEBI" id="CHEBI:57692"/>
    </cofactor>
</comment>
<dbReference type="Pfam" id="PF16901">
    <property type="entry name" value="DAO_C"/>
    <property type="match status" value="1"/>
</dbReference>
<evidence type="ECO:0000256" key="1">
    <source>
        <dbReference type="ARBA" id="ARBA00001974"/>
    </source>
</evidence>
<dbReference type="Gene3D" id="1.10.8.870">
    <property type="entry name" value="Alpha-glycerophosphate oxidase, cap domain"/>
    <property type="match status" value="1"/>
</dbReference>
<keyword evidence="4" id="KW-0319">Glycerol metabolism</keyword>
<feature type="domain" description="FAD dependent oxidoreductase" evidence="8">
    <location>
        <begin position="24"/>
        <end position="347"/>
    </location>
</feature>
<dbReference type="InterPro" id="IPR006076">
    <property type="entry name" value="FAD-dep_OxRdtase"/>
</dbReference>
<dbReference type="GO" id="GO:0004368">
    <property type="term" value="F:glycerol-3-phosphate dehydrogenase (quinone) activity"/>
    <property type="evidence" value="ECO:0007669"/>
    <property type="project" value="UniProtKB-EC"/>
</dbReference>
<evidence type="ECO:0000256" key="7">
    <source>
        <dbReference type="RuleBase" id="RU361217"/>
    </source>
</evidence>
<proteinExistence type="inferred from homology"/>
<keyword evidence="5" id="KW-0274">FAD</keyword>
<evidence type="ECO:0000256" key="6">
    <source>
        <dbReference type="ARBA" id="ARBA00023002"/>
    </source>
</evidence>
<dbReference type="InterPro" id="IPR031656">
    <property type="entry name" value="DAO_C"/>
</dbReference>
<dbReference type="PANTHER" id="PTHR11985">
    <property type="entry name" value="GLYCEROL-3-PHOSPHATE DEHYDROGENASE"/>
    <property type="match status" value="1"/>
</dbReference>
<dbReference type="AlphaFoldDB" id="A0A1H2KVX8"/>
<dbReference type="Gene3D" id="3.50.50.60">
    <property type="entry name" value="FAD/NAD(P)-binding domain"/>
    <property type="match status" value="1"/>
</dbReference>
<dbReference type="OrthoDB" id="9766796at2"/>
<sequence length="513" mass="53737">MATLSVRTRRRALESMASSTEPLDLLVVGGGITGVGVALDAATRGLRVALVEQGDLASGTSRWSSKLVHGGLRYLAKGDVRIARESAVERHHLMTSIAPHLISPLRQILPDRGERQKSVLRVGMRAGDLLRRNAGTPSSLLPPPSRLSVMETLGRFPTLSPEGLCGGISTTDGQLIDDARLVVAVARTAAAFGALICTHTRADRVDGRGAAVTDLLSGESFDVGARMVVNATGVWSGAVDDSIAVQPSRGTHLVVDAATLGNPTASLTVPVGKSLSRYVFALPAQLGRVYIGVTDVAAPGPIPDVPTPADSEIDFLLDAINPALTRTLGRSDIVGVFAGLRPLVYERGNAGDGGSDGLADVSRRHRVRVRGDGLVTVLGGKLTTYRRMAEDAVDAALATTEMTAGECVTTTTALVGALRDPREEGLPASLVARFGGEAPTVVETATVDRPLEPIAPGIDVTRAEIEFAVTHEGALDVDDVLHRRTRIGLVQRDADLARPEIEKIVAQVLPTAG</sequence>
<comment type="similarity">
    <text evidence="2 7">Belongs to the FAD-dependent glycerol-3-phosphate dehydrogenase family.</text>
</comment>
<dbReference type="PROSITE" id="PS00978">
    <property type="entry name" value="FAD_G3PDH_2"/>
    <property type="match status" value="1"/>
</dbReference>
<evidence type="ECO:0000313" key="11">
    <source>
        <dbReference type="Proteomes" id="UP000183180"/>
    </source>
</evidence>
<accession>A0A1H2KVX8</accession>
<evidence type="ECO:0000259" key="8">
    <source>
        <dbReference type="Pfam" id="PF01266"/>
    </source>
</evidence>
<organism evidence="10 11">
    <name type="scientific">Gordonia westfalica</name>
    <dbReference type="NCBI Taxonomy" id="158898"/>
    <lineage>
        <taxon>Bacteria</taxon>
        <taxon>Bacillati</taxon>
        <taxon>Actinomycetota</taxon>
        <taxon>Actinomycetes</taxon>
        <taxon>Mycobacteriales</taxon>
        <taxon>Gordoniaceae</taxon>
        <taxon>Gordonia</taxon>
    </lineage>
</organism>
<protein>
    <recommendedName>
        <fullName evidence="7">Glycerol-3-phosphate dehydrogenase</fullName>
        <ecNumber evidence="7">1.1.5.3</ecNumber>
    </recommendedName>
</protein>
<dbReference type="Gene3D" id="3.30.9.10">
    <property type="entry name" value="D-Amino Acid Oxidase, subunit A, domain 2"/>
    <property type="match status" value="1"/>
</dbReference>
<evidence type="ECO:0000259" key="9">
    <source>
        <dbReference type="Pfam" id="PF16901"/>
    </source>
</evidence>
<reference evidence="10 11" key="1">
    <citation type="submission" date="2016-10" db="EMBL/GenBank/DDBJ databases">
        <authorList>
            <person name="de Groot N.N."/>
        </authorList>
    </citation>
    <scope>NUCLEOTIDE SEQUENCE [LARGE SCALE GENOMIC DNA]</scope>
    <source>
        <strain evidence="10 11">DSM 44215</strain>
    </source>
</reference>
<keyword evidence="3 7" id="KW-0285">Flavoprotein</keyword>
<evidence type="ECO:0000256" key="5">
    <source>
        <dbReference type="ARBA" id="ARBA00022827"/>
    </source>
</evidence>
<dbReference type="STRING" id="158898.SAMN04488548_1343791"/>
<comment type="catalytic activity">
    <reaction evidence="7">
        <text>a quinone + sn-glycerol 3-phosphate = dihydroxyacetone phosphate + a quinol</text>
        <dbReference type="Rhea" id="RHEA:18977"/>
        <dbReference type="ChEBI" id="CHEBI:24646"/>
        <dbReference type="ChEBI" id="CHEBI:57597"/>
        <dbReference type="ChEBI" id="CHEBI:57642"/>
        <dbReference type="ChEBI" id="CHEBI:132124"/>
        <dbReference type="EC" id="1.1.5.3"/>
    </reaction>
</comment>
<evidence type="ECO:0000313" key="10">
    <source>
        <dbReference type="EMBL" id="SDU72568.1"/>
    </source>
</evidence>
<dbReference type="EMBL" id="FNLM01000034">
    <property type="protein sequence ID" value="SDU72568.1"/>
    <property type="molecule type" value="Genomic_DNA"/>
</dbReference>
<dbReference type="PROSITE" id="PS00977">
    <property type="entry name" value="FAD_G3PDH_1"/>
    <property type="match status" value="1"/>
</dbReference>
<dbReference type="RefSeq" id="WP_074852334.1">
    <property type="nucleotide sequence ID" value="NZ_FNLM01000034.1"/>
</dbReference>
<dbReference type="InterPro" id="IPR000447">
    <property type="entry name" value="G3P_DH_FAD-dep"/>
</dbReference>